<proteinExistence type="predicted"/>
<evidence type="ECO:0000313" key="3">
    <source>
        <dbReference type="Proteomes" id="UP000438448"/>
    </source>
</evidence>
<comment type="caution">
    <text evidence="2">The sequence shown here is derived from an EMBL/GenBank/DDBJ whole genome shotgun (WGS) entry which is preliminary data.</text>
</comment>
<name>A0A7K0DF30_9NOCA</name>
<organism evidence="2 3">
    <name type="scientific">Nocardia macrotermitis</name>
    <dbReference type="NCBI Taxonomy" id="2585198"/>
    <lineage>
        <taxon>Bacteria</taxon>
        <taxon>Bacillati</taxon>
        <taxon>Actinomycetota</taxon>
        <taxon>Actinomycetes</taxon>
        <taxon>Mycobacteriales</taxon>
        <taxon>Nocardiaceae</taxon>
        <taxon>Nocardia</taxon>
    </lineage>
</organism>
<gene>
    <name evidence="2" type="ORF">NRB20_75350</name>
</gene>
<keyword evidence="3" id="KW-1185">Reference proteome</keyword>
<protein>
    <submittedName>
        <fullName evidence="2">Uncharacterized protein</fullName>
    </submittedName>
</protein>
<dbReference type="EMBL" id="WEGK01000035">
    <property type="protein sequence ID" value="MQY24400.1"/>
    <property type="molecule type" value="Genomic_DNA"/>
</dbReference>
<dbReference type="Proteomes" id="UP000438448">
    <property type="component" value="Unassembled WGS sequence"/>
</dbReference>
<dbReference type="AlphaFoldDB" id="A0A7K0DF30"/>
<evidence type="ECO:0000313" key="2">
    <source>
        <dbReference type="EMBL" id="MQY24400.1"/>
    </source>
</evidence>
<sequence length="89" mass="9108">MSRDSGELAPRPSTVCLIEDDSGAEASGLDTPGVPSPRGSALLCGTEPSRLDPGGLAGSRGSPLSDRLLRLWDMLALGPGSVERSSDTE</sequence>
<accession>A0A7K0DF30</accession>
<reference evidence="2 3" key="1">
    <citation type="submission" date="2019-10" db="EMBL/GenBank/DDBJ databases">
        <title>Nocardia macrotermitis sp. nov. and Nocardia aurantia sp. nov., isolated from the gut of fungus growing-termite Macrotermes natalensis.</title>
        <authorList>
            <person name="Benndorf R."/>
            <person name="Schwitalla J."/>
            <person name="Martin K."/>
            <person name="De Beer W."/>
            <person name="Kaster A.-K."/>
            <person name="Vollmers J."/>
            <person name="Poulsen M."/>
            <person name="Beemelmanns C."/>
        </authorList>
    </citation>
    <scope>NUCLEOTIDE SEQUENCE [LARGE SCALE GENOMIC DNA]</scope>
    <source>
        <strain evidence="2 3">RB20</strain>
    </source>
</reference>
<feature type="region of interest" description="Disordered" evidence="1">
    <location>
        <begin position="20"/>
        <end position="61"/>
    </location>
</feature>
<evidence type="ECO:0000256" key="1">
    <source>
        <dbReference type="SAM" id="MobiDB-lite"/>
    </source>
</evidence>